<dbReference type="Pfam" id="PF00155">
    <property type="entry name" value="Aminotran_1_2"/>
    <property type="match status" value="1"/>
</dbReference>
<dbReference type="SMART" id="SM00345">
    <property type="entry name" value="HTH_GNTR"/>
    <property type="match status" value="1"/>
</dbReference>
<keyword evidence="5" id="KW-0238">DNA-binding</keyword>
<keyword evidence="8" id="KW-0808">Transferase</keyword>
<dbReference type="RefSeq" id="WP_168877122.1">
    <property type="nucleotide sequence ID" value="NZ_JABAIM010000002.1"/>
</dbReference>
<organism evidence="8 9">
    <name type="scientific">Leeia aquatica</name>
    <dbReference type="NCBI Taxonomy" id="2725557"/>
    <lineage>
        <taxon>Bacteria</taxon>
        <taxon>Pseudomonadati</taxon>
        <taxon>Pseudomonadota</taxon>
        <taxon>Betaproteobacteria</taxon>
        <taxon>Neisseriales</taxon>
        <taxon>Leeiaceae</taxon>
        <taxon>Leeia</taxon>
    </lineage>
</organism>
<dbReference type="InterPro" id="IPR004839">
    <property type="entry name" value="Aminotransferase_I/II_large"/>
</dbReference>
<dbReference type="GO" id="GO:0003677">
    <property type="term" value="F:DNA binding"/>
    <property type="evidence" value="ECO:0007669"/>
    <property type="project" value="UniProtKB-KW"/>
</dbReference>
<evidence type="ECO:0000256" key="5">
    <source>
        <dbReference type="ARBA" id="ARBA00023125"/>
    </source>
</evidence>
<dbReference type="GO" id="GO:0030170">
    <property type="term" value="F:pyridoxal phosphate binding"/>
    <property type="evidence" value="ECO:0007669"/>
    <property type="project" value="InterPro"/>
</dbReference>
<dbReference type="Proteomes" id="UP000587991">
    <property type="component" value="Unassembled WGS sequence"/>
</dbReference>
<sequence>MMLQLERDGSKRLGDQIVARIEALIRKGQLGEGKRLPSVRQLARTLDVSMHTVTTAFERLVAQGLVESRPGSGYYVARQLRMRPCPPIEMAPVDPATAAGFAQYCLSSSLSVDVPVGSGFLPGEWQDGVFQGSSLQRLLRAGSGGMDSAPVQGNPQLRERIAERLVRQGIPAMAGNLLLTTGASHAFDLVIRTALNPGDVVMVEDPGYFVMHQQLQRHGVRMISVPRLADGPDVERLAELAMIHRPRMFYTQTLLHNPTGGNTSPAVCHKLLNLAERYNFLILEDDVYGELAGPHALRLAKIDEFNRVLYISSFTKVLNPGMRIGYVAAPTPLLPALMERKMFGVLTGSSLQEMLVDEVMASGRYHRHTEQLRNRLTRVRSQAIATLSGLPLQVEDAVPDGIFLWVKLPDGLDSQRLAQQALAERILLASGAIFSLTGGSLHHLRLNVAYAAHPRFIAFLQRALQEGGSR</sequence>
<dbReference type="InterPro" id="IPR036390">
    <property type="entry name" value="WH_DNA-bd_sf"/>
</dbReference>
<keyword evidence="6" id="KW-0804">Transcription</keyword>
<dbReference type="PANTHER" id="PTHR46577:SF2">
    <property type="entry name" value="TRANSCRIPTIONAL REGULATORY PROTEIN"/>
    <property type="match status" value="1"/>
</dbReference>
<dbReference type="SUPFAM" id="SSF46785">
    <property type="entry name" value="Winged helix' DNA-binding domain"/>
    <property type="match status" value="1"/>
</dbReference>
<evidence type="ECO:0000256" key="1">
    <source>
        <dbReference type="ARBA" id="ARBA00005384"/>
    </source>
</evidence>
<dbReference type="CDD" id="cd07377">
    <property type="entry name" value="WHTH_GntR"/>
    <property type="match status" value="1"/>
</dbReference>
<evidence type="ECO:0000256" key="6">
    <source>
        <dbReference type="ARBA" id="ARBA00023163"/>
    </source>
</evidence>
<gene>
    <name evidence="8" type="ORF">HF682_09810</name>
</gene>
<evidence type="ECO:0000256" key="4">
    <source>
        <dbReference type="ARBA" id="ARBA00023015"/>
    </source>
</evidence>
<dbReference type="InterPro" id="IPR000524">
    <property type="entry name" value="Tscrpt_reg_HTH_GntR"/>
</dbReference>
<dbReference type="InterPro" id="IPR015421">
    <property type="entry name" value="PyrdxlP-dep_Trfase_major"/>
</dbReference>
<dbReference type="PROSITE" id="PS50949">
    <property type="entry name" value="HTH_GNTR"/>
    <property type="match status" value="1"/>
</dbReference>
<dbReference type="CDD" id="cd00609">
    <property type="entry name" value="AAT_like"/>
    <property type="match status" value="1"/>
</dbReference>
<dbReference type="EMBL" id="JABAIM010000002">
    <property type="protein sequence ID" value="NLR75452.1"/>
    <property type="molecule type" value="Genomic_DNA"/>
</dbReference>
<proteinExistence type="inferred from homology"/>
<keyword evidence="4" id="KW-0805">Transcription regulation</keyword>
<evidence type="ECO:0000313" key="9">
    <source>
        <dbReference type="Proteomes" id="UP000587991"/>
    </source>
</evidence>
<evidence type="ECO:0000259" key="7">
    <source>
        <dbReference type="PROSITE" id="PS50949"/>
    </source>
</evidence>
<comment type="similarity">
    <text evidence="1">In the C-terminal section; belongs to the class-I pyridoxal-phosphate-dependent aminotransferase family.</text>
</comment>
<dbReference type="InterPro" id="IPR036388">
    <property type="entry name" value="WH-like_DNA-bd_sf"/>
</dbReference>
<dbReference type="PANTHER" id="PTHR46577">
    <property type="entry name" value="HTH-TYPE TRANSCRIPTIONAL REGULATORY PROTEIN GABR"/>
    <property type="match status" value="1"/>
</dbReference>
<dbReference type="InterPro" id="IPR051446">
    <property type="entry name" value="HTH_trans_reg/aminotransferase"/>
</dbReference>
<dbReference type="Pfam" id="PF00392">
    <property type="entry name" value="GntR"/>
    <property type="match status" value="1"/>
</dbReference>
<evidence type="ECO:0000313" key="8">
    <source>
        <dbReference type="EMBL" id="NLR75452.1"/>
    </source>
</evidence>
<keyword evidence="9" id="KW-1185">Reference proteome</keyword>
<dbReference type="InterPro" id="IPR015424">
    <property type="entry name" value="PyrdxlP-dep_Trfase"/>
</dbReference>
<dbReference type="GO" id="GO:0003700">
    <property type="term" value="F:DNA-binding transcription factor activity"/>
    <property type="evidence" value="ECO:0007669"/>
    <property type="project" value="InterPro"/>
</dbReference>
<dbReference type="Gene3D" id="3.40.640.10">
    <property type="entry name" value="Type I PLP-dependent aspartate aminotransferase-like (Major domain)"/>
    <property type="match status" value="1"/>
</dbReference>
<feature type="domain" description="HTH gntR-type" evidence="7">
    <location>
        <begin position="11"/>
        <end position="79"/>
    </location>
</feature>
<comment type="caution">
    <text evidence="8">The sequence shown here is derived from an EMBL/GenBank/DDBJ whole genome shotgun (WGS) entry which is preliminary data.</text>
</comment>
<evidence type="ECO:0000256" key="3">
    <source>
        <dbReference type="ARBA" id="ARBA00022898"/>
    </source>
</evidence>
<dbReference type="SUPFAM" id="SSF53383">
    <property type="entry name" value="PLP-dependent transferases"/>
    <property type="match status" value="1"/>
</dbReference>
<dbReference type="GO" id="GO:0008483">
    <property type="term" value="F:transaminase activity"/>
    <property type="evidence" value="ECO:0007669"/>
    <property type="project" value="UniProtKB-KW"/>
</dbReference>
<keyword evidence="8" id="KW-0032">Aminotransferase</keyword>
<protein>
    <recommendedName>
        <fullName evidence="2">Putative 8-amino-7-oxononanoate synthase</fullName>
    </recommendedName>
</protein>
<keyword evidence="3" id="KW-0663">Pyridoxal phosphate</keyword>
<evidence type="ECO:0000256" key="2">
    <source>
        <dbReference type="ARBA" id="ARBA00021531"/>
    </source>
</evidence>
<accession>A0A847SHT6</accession>
<dbReference type="Gene3D" id="3.90.1150.10">
    <property type="entry name" value="Aspartate Aminotransferase, domain 1"/>
    <property type="match status" value="1"/>
</dbReference>
<dbReference type="Gene3D" id="1.10.10.10">
    <property type="entry name" value="Winged helix-like DNA-binding domain superfamily/Winged helix DNA-binding domain"/>
    <property type="match status" value="1"/>
</dbReference>
<dbReference type="InterPro" id="IPR015422">
    <property type="entry name" value="PyrdxlP-dep_Trfase_small"/>
</dbReference>
<reference evidence="8 9" key="1">
    <citation type="submission" date="2020-04" db="EMBL/GenBank/DDBJ databases">
        <title>Draft genome of Leeia sp. IMCC25680.</title>
        <authorList>
            <person name="Song J."/>
            <person name="Cho J.-C."/>
        </authorList>
    </citation>
    <scope>NUCLEOTIDE SEQUENCE [LARGE SCALE GENOMIC DNA]</scope>
    <source>
        <strain evidence="8 9">IMCC25680</strain>
    </source>
</reference>
<name>A0A847SHT6_9NEIS</name>
<dbReference type="AlphaFoldDB" id="A0A847SHT6"/>